<reference evidence="4" key="1">
    <citation type="journal article" date="2015" name="Proc. Natl. Acad. Sci. U.S.A.">
        <title>Bacterial clade with the ribosomal RNA operon on a small plasmid rather than the chromosome.</title>
        <authorList>
            <person name="Anda M."/>
            <person name="Ohtsubo Y."/>
            <person name="Okubo T."/>
            <person name="Sugawara M."/>
            <person name="Nagata Y."/>
            <person name="Tsuda M."/>
            <person name="Minamisawa K."/>
            <person name="Mitsui H."/>
        </authorList>
    </citation>
    <scope>NUCLEOTIDE SEQUENCE</scope>
    <source>
        <strain evidence="4">JCM 14755</strain>
    </source>
</reference>
<feature type="transmembrane region" description="Helical" evidence="2">
    <location>
        <begin position="96"/>
        <end position="113"/>
    </location>
</feature>
<dbReference type="SMART" id="SM00267">
    <property type="entry name" value="GGDEF"/>
    <property type="match status" value="1"/>
</dbReference>
<feature type="transmembrane region" description="Helical" evidence="2">
    <location>
        <begin position="35"/>
        <end position="53"/>
    </location>
</feature>
<evidence type="ECO:0000313" key="4">
    <source>
        <dbReference type="EMBL" id="BAT28693.1"/>
    </source>
</evidence>
<keyword evidence="2" id="KW-1133">Transmembrane helix</keyword>
<sequence length="385" mass="41688">MSFDQTTLLTAASLSSAALAIGLLAFWLQFRRDRYLLVWSCALLTIIAGIVIFNAPEYRLTPQYVAQVLFILGFALIDAGGAMFCTGRYRLGQTGTVALSGFLAATLLFGAGLSGYGTLTSNLVIGTLLFMTASRYWRRRSESPLAMLAVCTLLAMVAVSFWACAFVLAVEGHAVLTARPANWAEEFNAIAAVVGLTGVGAIVFSQVQNRTVQRHRQEAMTDALTKLPNRRALMQRFPQERIRAGTALVLFDIDHFKRINDRYGHAAGDAVLTRFAEILIDAAGQEAFPVRLGGEEFGAVMDSVRAPDAYAFAEGVRRRFAEAVMRADGAPFHVTVSAGFAIASDVDLNFGSLFKRADRALYDAKDGGRNQVLGASPELIRPLTA</sequence>
<proteinExistence type="predicted"/>
<dbReference type="GO" id="GO:0005886">
    <property type="term" value="C:plasma membrane"/>
    <property type="evidence" value="ECO:0007669"/>
    <property type="project" value="TreeGrafter"/>
</dbReference>
<dbReference type="FunFam" id="3.30.70.270:FF:000001">
    <property type="entry name" value="Diguanylate cyclase domain protein"/>
    <property type="match status" value="1"/>
</dbReference>
<feature type="transmembrane region" description="Helical" evidence="2">
    <location>
        <begin position="145"/>
        <end position="169"/>
    </location>
</feature>
<organism evidence="4">
    <name type="scientific">Aureimonas frigidaquae</name>
    <dbReference type="NCBI Taxonomy" id="424757"/>
    <lineage>
        <taxon>Bacteria</taxon>
        <taxon>Pseudomonadati</taxon>
        <taxon>Pseudomonadota</taxon>
        <taxon>Alphaproteobacteria</taxon>
        <taxon>Hyphomicrobiales</taxon>
        <taxon>Aurantimonadaceae</taxon>
        <taxon>Aureimonas</taxon>
    </lineage>
</organism>
<dbReference type="InterPro" id="IPR029787">
    <property type="entry name" value="Nucleotide_cyclase"/>
</dbReference>
<keyword evidence="2" id="KW-0812">Transmembrane</keyword>
<dbReference type="RefSeq" id="WP_062225739.1">
    <property type="nucleotide sequence ID" value="NZ_BBWR01000002.1"/>
</dbReference>
<dbReference type="CDD" id="cd01949">
    <property type="entry name" value="GGDEF"/>
    <property type="match status" value="1"/>
</dbReference>
<name>A0A0P0Z3T0_9HYPH</name>
<dbReference type="AlphaFoldDB" id="A0A0P0Z3T0"/>
<feature type="transmembrane region" description="Helical" evidence="2">
    <location>
        <begin position="65"/>
        <end position="84"/>
    </location>
</feature>
<dbReference type="Pfam" id="PF00990">
    <property type="entry name" value="GGDEF"/>
    <property type="match status" value="1"/>
</dbReference>
<accession>A0A0P0Z3T0</accession>
<protein>
    <recommendedName>
        <fullName evidence="1">diguanylate cyclase</fullName>
        <ecNumber evidence="1">2.7.7.65</ecNumber>
    </recommendedName>
</protein>
<evidence type="ECO:0000256" key="2">
    <source>
        <dbReference type="SAM" id="Phobius"/>
    </source>
</evidence>
<dbReference type="GO" id="GO:0043709">
    <property type="term" value="P:cell adhesion involved in single-species biofilm formation"/>
    <property type="evidence" value="ECO:0007669"/>
    <property type="project" value="TreeGrafter"/>
</dbReference>
<dbReference type="InterPro" id="IPR043128">
    <property type="entry name" value="Rev_trsase/Diguanyl_cyclase"/>
</dbReference>
<dbReference type="InterPro" id="IPR000160">
    <property type="entry name" value="GGDEF_dom"/>
</dbReference>
<feature type="transmembrane region" description="Helical" evidence="2">
    <location>
        <begin position="119"/>
        <end position="138"/>
    </location>
</feature>
<feature type="transmembrane region" description="Helical" evidence="2">
    <location>
        <begin position="6"/>
        <end position="28"/>
    </location>
</feature>
<dbReference type="Gene3D" id="3.30.70.270">
    <property type="match status" value="1"/>
</dbReference>
<dbReference type="PANTHER" id="PTHR45138:SF24">
    <property type="entry name" value="DIGUANYLATE CYCLASE DGCC-RELATED"/>
    <property type="match status" value="1"/>
</dbReference>
<dbReference type="GO" id="GO:0052621">
    <property type="term" value="F:diguanylate cyclase activity"/>
    <property type="evidence" value="ECO:0007669"/>
    <property type="project" value="UniProtKB-EC"/>
</dbReference>
<dbReference type="NCBIfam" id="TIGR00254">
    <property type="entry name" value="GGDEF"/>
    <property type="match status" value="1"/>
</dbReference>
<evidence type="ECO:0000256" key="1">
    <source>
        <dbReference type="ARBA" id="ARBA00012528"/>
    </source>
</evidence>
<dbReference type="InterPro" id="IPR050469">
    <property type="entry name" value="Diguanylate_Cyclase"/>
</dbReference>
<dbReference type="GO" id="GO:1902201">
    <property type="term" value="P:negative regulation of bacterial-type flagellum-dependent cell motility"/>
    <property type="evidence" value="ECO:0007669"/>
    <property type="project" value="TreeGrafter"/>
</dbReference>
<dbReference type="SUPFAM" id="SSF55073">
    <property type="entry name" value="Nucleotide cyclase"/>
    <property type="match status" value="1"/>
</dbReference>
<dbReference type="EC" id="2.7.7.65" evidence="1"/>
<feature type="transmembrane region" description="Helical" evidence="2">
    <location>
        <begin position="189"/>
        <end position="207"/>
    </location>
</feature>
<keyword evidence="2" id="KW-0472">Membrane</keyword>
<dbReference type="EMBL" id="LC066377">
    <property type="protein sequence ID" value="BAT28693.1"/>
    <property type="molecule type" value="Genomic_DNA"/>
</dbReference>
<feature type="domain" description="GGDEF" evidence="3">
    <location>
        <begin position="244"/>
        <end position="377"/>
    </location>
</feature>
<dbReference type="PROSITE" id="PS50887">
    <property type="entry name" value="GGDEF"/>
    <property type="match status" value="1"/>
</dbReference>
<evidence type="ECO:0000259" key="3">
    <source>
        <dbReference type="PROSITE" id="PS50887"/>
    </source>
</evidence>
<dbReference type="OrthoDB" id="9812260at2"/>
<dbReference type="PANTHER" id="PTHR45138">
    <property type="entry name" value="REGULATORY COMPONENTS OF SENSORY TRANSDUCTION SYSTEM"/>
    <property type="match status" value="1"/>
</dbReference>